<sequence>MRLYPLLLVLLELLAPAFSYFVLGSLSSGDNVADTGDRPQLYLDAERSYGEWGRVDKTRFGQKHKAPSSKFVNIFPSLSRHANVGRYGTERESENENGGMERNISPASQPRSDKSALIDDVISSLTKRAMPPTNELCKMLS</sequence>
<feature type="signal peptide" evidence="2">
    <location>
        <begin position="1"/>
        <end position="19"/>
    </location>
</feature>
<dbReference type="EMBL" id="RQTK01000591">
    <property type="protein sequence ID" value="RUS77315.1"/>
    <property type="molecule type" value="Genomic_DNA"/>
</dbReference>
<reference evidence="3 4" key="1">
    <citation type="submission" date="2019-01" db="EMBL/GenBank/DDBJ databases">
        <title>A draft genome assembly of the solar-powered sea slug Elysia chlorotica.</title>
        <authorList>
            <person name="Cai H."/>
            <person name="Li Q."/>
            <person name="Fang X."/>
            <person name="Li J."/>
            <person name="Curtis N.E."/>
            <person name="Altenburger A."/>
            <person name="Shibata T."/>
            <person name="Feng M."/>
            <person name="Maeda T."/>
            <person name="Schwartz J.A."/>
            <person name="Shigenobu S."/>
            <person name="Lundholm N."/>
            <person name="Nishiyama T."/>
            <person name="Yang H."/>
            <person name="Hasebe M."/>
            <person name="Li S."/>
            <person name="Pierce S.K."/>
            <person name="Wang J."/>
        </authorList>
    </citation>
    <scope>NUCLEOTIDE SEQUENCE [LARGE SCALE GENOMIC DNA]</scope>
    <source>
        <strain evidence="3">EC2010</strain>
        <tissue evidence="3">Whole organism of an adult</tissue>
    </source>
</reference>
<feature type="chain" id="PRO_5018744962" evidence="2">
    <location>
        <begin position="20"/>
        <end position="141"/>
    </location>
</feature>
<proteinExistence type="predicted"/>
<dbReference type="Proteomes" id="UP000271974">
    <property type="component" value="Unassembled WGS sequence"/>
</dbReference>
<keyword evidence="4" id="KW-1185">Reference proteome</keyword>
<protein>
    <submittedName>
        <fullName evidence="3">Uncharacterized protein</fullName>
    </submittedName>
</protein>
<evidence type="ECO:0000256" key="2">
    <source>
        <dbReference type="SAM" id="SignalP"/>
    </source>
</evidence>
<evidence type="ECO:0000256" key="1">
    <source>
        <dbReference type="SAM" id="MobiDB-lite"/>
    </source>
</evidence>
<name>A0A3S1BCB3_ELYCH</name>
<accession>A0A3S1BCB3</accession>
<dbReference type="AlphaFoldDB" id="A0A3S1BCB3"/>
<evidence type="ECO:0000313" key="3">
    <source>
        <dbReference type="EMBL" id="RUS77315.1"/>
    </source>
</evidence>
<gene>
    <name evidence="3" type="ORF">EGW08_014942</name>
</gene>
<keyword evidence="2" id="KW-0732">Signal</keyword>
<comment type="caution">
    <text evidence="3">The sequence shown here is derived from an EMBL/GenBank/DDBJ whole genome shotgun (WGS) entry which is preliminary data.</text>
</comment>
<organism evidence="3 4">
    <name type="scientific">Elysia chlorotica</name>
    <name type="common">Eastern emerald elysia</name>
    <name type="synonym">Sea slug</name>
    <dbReference type="NCBI Taxonomy" id="188477"/>
    <lineage>
        <taxon>Eukaryota</taxon>
        <taxon>Metazoa</taxon>
        <taxon>Spiralia</taxon>
        <taxon>Lophotrochozoa</taxon>
        <taxon>Mollusca</taxon>
        <taxon>Gastropoda</taxon>
        <taxon>Heterobranchia</taxon>
        <taxon>Euthyneura</taxon>
        <taxon>Panpulmonata</taxon>
        <taxon>Sacoglossa</taxon>
        <taxon>Placobranchoidea</taxon>
        <taxon>Plakobranchidae</taxon>
        <taxon>Elysia</taxon>
    </lineage>
</organism>
<feature type="non-terminal residue" evidence="3">
    <location>
        <position position="141"/>
    </location>
</feature>
<feature type="region of interest" description="Disordered" evidence="1">
    <location>
        <begin position="83"/>
        <end position="114"/>
    </location>
</feature>
<evidence type="ECO:0000313" key="4">
    <source>
        <dbReference type="Proteomes" id="UP000271974"/>
    </source>
</evidence>